<evidence type="ECO:0000313" key="1">
    <source>
        <dbReference type="EMBL" id="QJU69518.1"/>
    </source>
</evidence>
<dbReference type="GO" id="GO:0001716">
    <property type="term" value="F:L-amino-acid oxidase activity"/>
    <property type="evidence" value="ECO:0007669"/>
    <property type="project" value="TreeGrafter"/>
</dbReference>
<accession>A0A6M5K873</accession>
<dbReference type="Gene3D" id="3.50.50.60">
    <property type="entry name" value="FAD/NAD(P)-binding domain"/>
    <property type="match status" value="1"/>
</dbReference>
<dbReference type="Gene3D" id="3.90.660.10">
    <property type="match status" value="1"/>
</dbReference>
<dbReference type="AlphaFoldDB" id="A0A6M5K873"/>
<sequence>MLGAGIAGLVAAYELERLGYAVEILEAGSRLGGRIHTHRFGSGSQVPYVELGAMRVPAEHHHTLHYIDELGLTGRLRRFETLLSNEENYLATGMGHLRRRDASPVIIEEFQKKFADHRYSDSTILFGAWLSTLANAISPTVFRANLDDAINHELLGLIEGIDLTPYLRGGTDVRVDLHTFFSDHTHLRNGSSGRLARFLHDIINETSPELVRLEGGMDQMVHRLANRIRGPIKFGQEVIDIDLREDHALLHVREGGHVIVHRRDRVLCTLPFSVLRRFRLPGFSTEKKRIISEITYWSATKVAVHCREAFWEGEGITGGASFGGGRIRQMFYPPKGENTPAGAVLLASYTMGGDADVLGRMPIEERHTVVLEEAAAIHPQLRTPGMVRGVVSAVWGQDPLSQGAGVTRWGKDTRECERERQLASAPEGCVHFAGEHCSSTPAWVDGAIESAVHAVRTLSGHTVGVTPATSGLREGMR</sequence>
<dbReference type="InterPro" id="IPR002937">
    <property type="entry name" value="Amino_oxidase"/>
</dbReference>
<dbReference type="EMBL" id="MT371051">
    <property type="protein sequence ID" value="QJU69518.1"/>
    <property type="molecule type" value="Genomic_DNA"/>
</dbReference>
<dbReference type="SUPFAM" id="SSF54373">
    <property type="entry name" value="FAD-linked reductases, C-terminal domain"/>
    <property type="match status" value="1"/>
</dbReference>
<dbReference type="GO" id="GO:0009063">
    <property type="term" value="P:amino acid catabolic process"/>
    <property type="evidence" value="ECO:0007669"/>
    <property type="project" value="TreeGrafter"/>
</dbReference>
<dbReference type="Pfam" id="PF01593">
    <property type="entry name" value="Amino_oxidase"/>
    <property type="match status" value="1"/>
</dbReference>
<name>A0A6M5K873_9ACTN</name>
<organism evidence="1">
    <name type="scientific">Nocardiopsis flavescens</name>
    <dbReference type="NCBI Taxonomy" id="758803"/>
    <lineage>
        <taxon>Bacteria</taxon>
        <taxon>Bacillati</taxon>
        <taxon>Actinomycetota</taxon>
        <taxon>Actinomycetes</taxon>
        <taxon>Streptosporangiales</taxon>
        <taxon>Nocardiopsidaceae</taxon>
        <taxon>Nocardiopsis</taxon>
    </lineage>
</organism>
<dbReference type="SUPFAM" id="SSF51905">
    <property type="entry name" value="FAD/NAD(P)-binding domain"/>
    <property type="match status" value="1"/>
</dbReference>
<dbReference type="PANTHER" id="PTHR10742">
    <property type="entry name" value="FLAVIN MONOAMINE OXIDASE"/>
    <property type="match status" value="1"/>
</dbReference>
<protein>
    <submittedName>
        <fullName evidence="1">LooO</fullName>
    </submittedName>
</protein>
<dbReference type="InterPro" id="IPR050281">
    <property type="entry name" value="Flavin_monoamine_oxidase"/>
</dbReference>
<dbReference type="InterPro" id="IPR036188">
    <property type="entry name" value="FAD/NAD-bd_sf"/>
</dbReference>
<dbReference type="Gene3D" id="1.20.1440.240">
    <property type="match status" value="1"/>
</dbReference>
<dbReference type="PANTHER" id="PTHR10742:SF342">
    <property type="entry name" value="AMINE OXIDASE"/>
    <property type="match status" value="1"/>
</dbReference>
<proteinExistence type="predicted"/>
<reference evidence="1" key="1">
    <citation type="submission" date="2020-04" db="EMBL/GenBank/DDBJ databases">
        <title>Discovery, Biosynthesis and Heterologous Production of Loongmycin A, a Potent Anti-Cancer indolocarbazole alkaloid.</title>
        <authorList>
            <person name="Yang C."/>
            <person name="Zhang B."/>
            <person name="Xue W."/>
            <person name="Li W."/>
            <person name="Xu Z."/>
            <person name="Shi J."/>
            <person name="Shen Y."/>
            <person name="Jiao R."/>
            <person name="Tan R."/>
            <person name="Ge H."/>
        </authorList>
    </citation>
    <scope>NUCLEOTIDE SEQUENCE</scope>
    <source>
        <strain evidence="1">NA01583</strain>
    </source>
</reference>